<dbReference type="RefSeq" id="WP_268149095.1">
    <property type="nucleotide sequence ID" value="NZ_JAPPUW010000006.1"/>
</dbReference>
<dbReference type="InterPro" id="IPR009003">
    <property type="entry name" value="Peptidase_S1_PA"/>
</dbReference>
<organism evidence="1 2">
    <name type="scientific">Pelomonas aquatica</name>
    <dbReference type="NCBI Taxonomy" id="431058"/>
    <lineage>
        <taxon>Bacteria</taxon>
        <taxon>Pseudomonadati</taxon>
        <taxon>Pseudomonadota</taxon>
        <taxon>Betaproteobacteria</taxon>
        <taxon>Burkholderiales</taxon>
        <taxon>Sphaerotilaceae</taxon>
        <taxon>Roseateles</taxon>
    </lineage>
</organism>
<gene>
    <name evidence="1" type="ORF">EXJ73_20780</name>
</gene>
<proteinExistence type="predicted"/>
<keyword evidence="2" id="KW-1185">Reference proteome</keyword>
<comment type="caution">
    <text evidence="1">The sequence shown here is derived from an EMBL/GenBank/DDBJ whole genome shotgun (WGS) entry which is preliminary data.</text>
</comment>
<protein>
    <recommendedName>
        <fullName evidence="3">Trypsin</fullName>
    </recommendedName>
</protein>
<evidence type="ECO:0000313" key="2">
    <source>
        <dbReference type="Proteomes" id="UP001152766"/>
    </source>
</evidence>
<evidence type="ECO:0000313" key="1">
    <source>
        <dbReference type="EMBL" id="MDG0864898.1"/>
    </source>
</evidence>
<dbReference type="EMBL" id="SGUG01000044">
    <property type="protein sequence ID" value="MDG0864898.1"/>
    <property type="molecule type" value="Genomic_DNA"/>
</dbReference>
<reference evidence="1" key="1">
    <citation type="submission" date="2019-02" db="EMBL/GenBank/DDBJ databases">
        <title>Draft genome of the type strain Pelomonas aquatica CCUG 52575T.</title>
        <authorList>
            <person name="Gomila M."/>
            <person name="Lalucat J."/>
        </authorList>
    </citation>
    <scope>NUCLEOTIDE SEQUENCE</scope>
    <source>
        <strain evidence="1">CCUG 52575</strain>
    </source>
</reference>
<evidence type="ECO:0008006" key="3">
    <source>
        <dbReference type="Google" id="ProtNLM"/>
    </source>
</evidence>
<accession>A0A9X4R9Y4</accession>
<sequence>MKTLLDLHPTALDQNLARSLSELHKDCLASFLLPKEHHEGRERLLGTGFFVATPDATLARLYTARHVLEEFDHTHGRITVDTTGVKLGDIGLRSLHPTLDLARWDIPSNALIEQGITHVPGLPIFPREMARDAFEPTDSFMLLGYPGSKNASLDFREGQRPDRAILALALHGSVLDAQTGVRTFEYRGKATPEKWNPAVTNPPALAGMSGSPCLRFVHERKSGRLAVVLAGVFYAWSSRRHELSVAAIGDPWMDLPNDDPEALDL</sequence>
<dbReference type="Proteomes" id="UP001152766">
    <property type="component" value="Unassembled WGS sequence"/>
</dbReference>
<dbReference type="SUPFAM" id="SSF50494">
    <property type="entry name" value="Trypsin-like serine proteases"/>
    <property type="match status" value="1"/>
</dbReference>
<dbReference type="AlphaFoldDB" id="A0A9X4R9Y4"/>
<name>A0A9X4R9Y4_9BURK</name>